<name>A0A1F8EBM5_9BACT</name>
<evidence type="ECO:0000313" key="2">
    <source>
        <dbReference type="Proteomes" id="UP000178520"/>
    </source>
</evidence>
<dbReference type="PANTHER" id="PTHR43861:SF1">
    <property type="entry name" value="TRANS-ACONITATE 2-METHYLTRANSFERASE"/>
    <property type="match status" value="1"/>
</dbReference>
<dbReference type="AlphaFoldDB" id="A0A1F8EBM5"/>
<comment type="caution">
    <text evidence="1">The sequence shown here is derived from an EMBL/GenBank/DDBJ whole genome shotgun (WGS) entry which is preliminary data.</text>
</comment>
<dbReference type="STRING" id="1802660.A2735_00325"/>
<dbReference type="Gene3D" id="3.40.50.150">
    <property type="entry name" value="Vaccinia Virus protein VP39"/>
    <property type="match status" value="1"/>
</dbReference>
<proteinExistence type="predicted"/>
<dbReference type="CDD" id="cd02440">
    <property type="entry name" value="AdoMet_MTases"/>
    <property type="match status" value="1"/>
</dbReference>
<sequence length="202" mass="23341">MDLKSTYNYIAEDWTKDHENDTWWIAGTDKFASYLKQGRSVLDVGCASGMKSEYLAKKGFVVTGVDFSGKMIELAQKRMPSRFFFVRDINEPLNLKSKFDGIFAQAVLLHVPKNNIKKVLGNLLELLKSNGYIYIAVKKVNEGQIEEQVIKENDYGYEYERFFSFYTLDEMRGYLEEFGLKIVYSDVISTGKTEWIQVIAQK</sequence>
<dbReference type="PANTHER" id="PTHR43861">
    <property type="entry name" value="TRANS-ACONITATE 2-METHYLTRANSFERASE-RELATED"/>
    <property type="match status" value="1"/>
</dbReference>
<dbReference type="EMBL" id="MGJA01000003">
    <property type="protein sequence ID" value="OGM98140.1"/>
    <property type="molecule type" value="Genomic_DNA"/>
</dbReference>
<accession>A0A1F8EBM5</accession>
<evidence type="ECO:0000313" key="1">
    <source>
        <dbReference type="EMBL" id="OGM98140.1"/>
    </source>
</evidence>
<gene>
    <name evidence="1" type="ORF">A2735_00325</name>
</gene>
<reference evidence="1 2" key="1">
    <citation type="journal article" date="2016" name="Nat. Commun.">
        <title>Thousands of microbial genomes shed light on interconnected biogeochemical processes in an aquifer system.</title>
        <authorList>
            <person name="Anantharaman K."/>
            <person name="Brown C.T."/>
            <person name="Hug L.A."/>
            <person name="Sharon I."/>
            <person name="Castelle C.J."/>
            <person name="Probst A.J."/>
            <person name="Thomas B.C."/>
            <person name="Singh A."/>
            <person name="Wilkins M.J."/>
            <person name="Karaoz U."/>
            <person name="Brodie E.L."/>
            <person name="Williams K.H."/>
            <person name="Hubbard S.S."/>
            <person name="Banfield J.F."/>
        </authorList>
    </citation>
    <scope>NUCLEOTIDE SEQUENCE [LARGE SCALE GENOMIC DNA]</scope>
</reference>
<organism evidence="1 2">
    <name type="scientific">Candidatus Yanofskybacteria bacterium RIFCSPHIGHO2_01_FULL_41_21</name>
    <dbReference type="NCBI Taxonomy" id="1802660"/>
    <lineage>
        <taxon>Bacteria</taxon>
        <taxon>Candidatus Yanofskyibacteriota</taxon>
    </lineage>
</organism>
<protein>
    <recommendedName>
        <fullName evidence="3">Methyltransferase domain-containing protein</fullName>
    </recommendedName>
</protein>
<dbReference type="Pfam" id="PF13489">
    <property type="entry name" value="Methyltransf_23"/>
    <property type="match status" value="1"/>
</dbReference>
<dbReference type="SUPFAM" id="SSF53335">
    <property type="entry name" value="S-adenosyl-L-methionine-dependent methyltransferases"/>
    <property type="match status" value="1"/>
</dbReference>
<dbReference type="Proteomes" id="UP000178520">
    <property type="component" value="Unassembled WGS sequence"/>
</dbReference>
<dbReference type="InterPro" id="IPR029063">
    <property type="entry name" value="SAM-dependent_MTases_sf"/>
</dbReference>
<evidence type="ECO:0008006" key="3">
    <source>
        <dbReference type="Google" id="ProtNLM"/>
    </source>
</evidence>